<evidence type="ECO:0000313" key="1">
    <source>
        <dbReference type="EMBL" id="KAG6582734.1"/>
    </source>
</evidence>
<organism evidence="1 2">
    <name type="scientific">Cucurbita argyrosperma subsp. sororia</name>
    <dbReference type="NCBI Taxonomy" id="37648"/>
    <lineage>
        <taxon>Eukaryota</taxon>
        <taxon>Viridiplantae</taxon>
        <taxon>Streptophyta</taxon>
        <taxon>Embryophyta</taxon>
        <taxon>Tracheophyta</taxon>
        <taxon>Spermatophyta</taxon>
        <taxon>Magnoliopsida</taxon>
        <taxon>eudicotyledons</taxon>
        <taxon>Gunneridae</taxon>
        <taxon>Pentapetalae</taxon>
        <taxon>rosids</taxon>
        <taxon>fabids</taxon>
        <taxon>Cucurbitales</taxon>
        <taxon>Cucurbitaceae</taxon>
        <taxon>Cucurbiteae</taxon>
        <taxon>Cucurbita</taxon>
    </lineage>
</organism>
<dbReference type="EMBL" id="JAGKQH010000014">
    <property type="protein sequence ID" value="KAG6582734.1"/>
    <property type="molecule type" value="Genomic_DNA"/>
</dbReference>
<evidence type="ECO:0000313" key="2">
    <source>
        <dbReference type="Proteomes" id="UP000685013"/>
    </source>
</evidence>
<sequence>MAPHLSTFSFSVSFTVAHCYSCVPHSIFRPKQKPKQNTTPIAIAIIFLSQKPPTPTRCTTPGLPLSGCCLFSFPPPPCRSLPSPICSYCSSSPPTRFFFHLEVSLCDDTSHWT</sequence>
<feature type="non-terminal residue" evidence="1">
    <location>
        <position position="1"/>
    </location>
</feature>
<evidence type="ECO:0008006" key="3">
    <source>
        <dbReference type="Google" id="ProtNLM"/>
    </source>
</evidence>
<dbReference type="Proteomes" id="UP000685013">
    <property type="component" value="Chromosome 14"/>
</dbReference>
<protein>
    <recommendedName>
        <fullName evidence="3">Secreted protein</fullName>
    </recommendedName>
</protein>
<comment type="caution">
    <text evidence="1">The sequence shown here is derived from an EMBL/GenBank/DDBJ whole genome shotgun (WGS) entry which is preliminary data.</text>
</comment>
<keyword evidence="2" id="KW-1185">Reference proteome</keyword>
<reference evidence="1 2" key="1">
    <citation type="journal article" date="2021" name="Hortic Res">
        <title>The domestication of Cucurbita argyrosperma as revealed by the genome of its wild relative.</title>
        <authorList>
            <person name="Barrera-Redondo J."/>
            <person name="Sanchez-de la Vega G."/>
            <person name="Aguirre-Liguori J.A."/>
            <person name="Castellanos-Morales G."/>
            <person name="Gutierrez-Guerrero Y.T."/>
            <person name="Aguirre-Dugua X."/>
            <person name="Aguirre-Planter E."/>
            <person name="Tenaillon M.I."/>
            <person name="Lira-Saade R."/>
            <person name="Eguiarte L.E."/>
        </authorList>
    </citation>
    <scope>NUCLEOTIDE SEQUENCE [LARGE SCALE GENOMIC DNA]</scope>
    <source>
        <strain evidence="1">JBR-2021</strain>
    </source>
</reference>
<name>A0AAV6MMI4_9ROSI</name>
<accession>A0AAV6MMI4</accession>
<dbReference type="AlphaFoldDB" id="A0AAV6MMI4"/>
<gene>
    <name evidence="1" type="ORF">SDJN03_22736</name>
</gene>
<proteinExistence type="predicted"/>